<feature type="region of interest" description="Disordered" evidence="1">
    <location>
        <begin position="87"/>
        <end position="113"/>
    </location>
</feature>
<feature type="compositionally biased region" description="Polar residues" evidence="1">
    <location>
        <begin position="246"/>
        <end position="258"/>
    </location>
</feature>
<keyword evidence="4" id="KW-1185">Reference proteome</keyword>
<dbReference type="GO" id="GO:0032418">
    <property type="term" value="P:lysosome localization"/>
    <property type="evidence" value="ECO:0007669"/>
    <property type="project" value="TreeGrafter"/>
</dbReference>
<dbReference type="PANTHER" id="PTHR13440:SF7">
    <property type="entry name" value="BLOC-1 RELATED COMPLEX SUBUNIT 6"/>
    <property type="match status" value="1"/>
</dbReference>
<accession>A0A8X6TNE7</accession>
<organism evidence="3 4">
    <name type="scientific">Nephila pilipes</name>
    <name type="common">Giant wood spider</name>
    <name type="synonym">Nephila maculata</name>
    <dbReference type="NCBI Taxonomy" id="299642"/>
    <lineage>
        <taxon>Eukaryota</taxon>
        <taxon>Metazoa</taxon>
        <taxon>Ecdysozoa</taxon>
        <taxon>Arthropoda</taxon>
        <taxon>Chelicerata</taxon>
        <taxon>Arachnida</taxon>
        <taxon>Araneae</taxon>
        <taxon>Araneomorphae</taxon>
        <taxon>Entelegynae</taxon>
        <taxon>Araneoidea</taxon>
        <taxon>Nephilidae</taxon>
        <taxon>Nephila</taxon>
    </lineage>
</organism>
<feature type="compositionally biased region" description="Basic and acidic residues" evidence="1">
    <location>
        <begin position="87"/>
        <end position="111"/>
    </location>
</feature>
<dbReference type="EMBL" id="BMAW01062029">
    <property type="protein sequence ID" value="GFT34166.1"/>
    <property type="molecule type" value="Genomic_DNA"/>
</dbReference>
<sequence>MSEKELCGALDNTSRKKDEENLGNSNSTYGVSEQFCEAYPVQNSDEPNILLKATERSSQINVDQEGYQENGMTVSYGAISLDHDFLKSDSQGSKESEMMRHSDESENKDTNPVKQIGENLGYLNISDGNQEAFSTLESSDSQKVAEINLEDSEQDDCDEDVMTGSYGEISLDRDLINCDKNSDSLSSRDDERCFLDECKCDTSNDTREKKRPDSLVLAQNAISSKLDEFSSFNQEQVQQVHQSQQTSDGRTTSAEVSPSFSSEEFAVLSSGRVRTGSDTSGLSELQGTLTVDGDLVTFVAEDLQEKIKMSSPVSRWTDSSSFPGSRSSTPSLYRQALQPSFHIIDPNILTDLETHAKKVASCVDTMLENLSGTLQSISSLTVDCMETYESSVCKTCDAVDVNIKAVYQLMAKCEELSNAMNPLYKMSGDVKHIKKMLEQLEHIVEHKS</sequence>
<comment type="caution">
    <text evidence="3">The sequence shown here is derived from an EMBL/GenBank/DDBJ whole genome shotgun (WGS) entry which is preliminary data.</text>
</comment>
<dbReference type="Pfam" id="PF10157">
    <property type="entry name" value="BORCS6"/>
    <property type="match status" value="1"/>
</dbReference>
<dbReference type="AlphaFoldDB" id="A0A8X6TNE7"/>
<gene>
    <name evidence="3" type="primary">Borcs6</name>
    <name evidence="3" type="ORF">NPIL_549131</name>
</gene>
<feature type="region of interest" description="Disordered" evidence="1">
    <location>
        <begin position="239"/>
        <end position="258"/>
    </location>
</feature>
<evidence type="ECO:0000313" key="3">
    <source>
        <dbReference type="EMBL" id="GFT34166.1"/>
    </source>
</evidence>
<proteinExistence type="predicted"/>
<dbReference type="OrthoDB" id="21270at2759"/>
<protein>
    <submittedName>
        <fullName evidence="3">BLOC-1-related complex subunit 6</fullName>
    </submittedName>
</protein>
<dbReference type="InterPro" id="IPR046465">
    <property type="entry name" value="BORCS6_C"/>
</dbReference>
<evidence type="ECO:0000313" key="4">
    <source>
        <dbReference type="Proteomes" id="UP000887013"/>
    </source>
</evidence>
<dbReference type="GO" id="GO:0099078">
    <property type="term" value="C:BORC complex"/>
    <property type="evidence" value="ECO:0007669"/>
    <property type="project" value="TreeGrafter"/>
</dbReference>
<feature type="domain" description="BLOC-1-related complex subunit 6 C-terminal helix" evidence="2">
    <location>
        <begin position="344"/>
        <end position="441"/>
    </location>
</feature>
<dbReference type="PANTHER" id="PTHR13440">
    <property type="entry name" value="BLOC-1 RELATED COMPLEX SUBUNIT 6"/>
    <property type="match status" value="1"/>
</dbReference>
<evidence type="ECO:0000259" key="2">
    <source>
        <dbReference type="Pfam" id="PF10157"/>
    </source>
</evidence>
<evidence type="ECO:0000256" key="1">
    <source>
        <dbReference type="SAM" id="MobiDB-lite"/>
    </source>
</evidence>
<feature type="region of interest" description="Disordered" evidence="1">
    <location>
        <begin position="1"/>
        <end position="30"/>
    </location>
</feature>
<dbReference type="InterPro" id="IPR019314">
    <property type="entry name" value="BORCS6"/>
</dbReference>
<name>A0A8X6TNE7_NEPPI</name>
<reference evidence="3" key="1">
    <citation type="submission" date="2020-08" db="EMBL/GenBank/DDBJ databases">
        <title>Multicomponent nature underlies the extraordinary mechanical properties of spider dragline silk.</title>
        <authorList>
            <person name="Kono N."/>
            <person name="Nakamura H."/>
            <person name="Mori M."/>
            <person name="Yoshida Y."/>
            <person name="Ohtoshi R."/>
            <person name="Malay A.D."/>
            <person name="Moran D.A.P."/>
            <person name="Tomita M."/>
            <person name="Numata K."/>
            <person name="Arakawa K."/>
        </authorList>
    </citation>
    <scope>NUCLEOTIDE SEQUENCE</scope>
</reference>
<dbReference type="Proteomes" id="UP000887013">
    <property type="component" value="Unassembled WGS sequence"/>
</dbReference>